<protein>
    <recommendedName>
        <fullName evidence="2">DNA ligase (ATP)</fullName>
        <ecNumber evidence="2">6.5.1.1</ecNumber>
    </recommendedName>
    <alternativeName>
        <fullName evidence="19">NHEJ DNA polymerase</fullName>
    </alternativeName>
</protein>
<dbReference type="NCBIfam" id="TIGR02777">
    <property type="entry name" value="LigD_PE_dom"/>
    <property type="match status" value="1"/>
</dbReference>
<keyword evidence="26" id="KW-1185">Reference proteome</keyword>
<evidence type="ECO:0000256" key="15">
    <source>
        <dbReference type="ARBA" id="ARBA00023172"/>
    </source>
</evidence>
<dbReference type="InterPro" id="IPR012340">
    <property type="entry name" value="NA-bd_OB-fold"/>
</dbReference>
<evidence type="ECO:0000256" key="5">
    <source>
        <dbReference type="ARBA" id="ARBA00022695"/>
    </source>
</evidence>
<dbReference type="Pfam" id="PF13298">
    <property type="entry name" value="LigD_N"/>
    <property type="match status" value="1"/>
</dbReference>
<comment type="catalytic activity">
    <reaction evidence="20">
        <text>ATP + (deoxyribonucleotide)n-3'-hydroxyl + 5'-phospho-(deoxyribonucleotide)m = (deoxyribonucleotide)n+m + AMP + diphosphate.</text>
        <dbReference type="EC" id="6.5.1.1"/>
    </reaction>
</comment>
<dbReference type="GO" id="GO:0003677">
    <property type="term" value="F:DNA binding"/>
    <property type="evidence" value="ECO:0007669"/>
    <property type="project" value="UniProtKB-KW"/>
</dbReference>
<dbReference type="GO" id="GO:0046872">
    <property type="term" value="F:metal ion binding"/>
    <property type="evidence" value="ECO:0007669"/>
    <property type="project" value="UniProtKB-KW"/>
</dbReference>
<evidence type="ECO:0000256" key="13">
    <source>
        <dbReference type="ARBA" id="ARBA00022932"/>
    </source>
</evidence>
<keyword evidence="8" id="KW-0547">Nucleotide-binding</keyword>
<keyword evidence="3 25" id="KW-0436">Ligase</keyword>
<keyword evidence="17" id="KW-0464">Manganese</keyword>
<evidence type="ECO:0000256" key="4">
    <source>
        <dbReference type="ARBA" id="ARBA00022679"/>
    </source>
</evidence>
<dbReference type="SUPFAM" id="SSF50249">
    <property type="entry name" value="Nucleic acid-binding proteins"/>
    <property type="match status" value="1"/>
</dbReference>
<dbReference type="InterPro" id="IPR012310">
    <property type="entry name" value="DNA_ligase_ATP-dep_cent"/>
</dbReference>
<keyword evidence="14" id="KW-0238">DNA-binding</keyword>
<evidence type="ECO:0000256" key="12">
    <source>
        <dbReference type="ARBA" id="ARBA00022840"/>
    </source>
</evidence>
<dbReference type="Pfam" id="PF21686">
    <property type="entry name" value="LigD_Prim-Pol"/>
    <property type="match status" value="1"/>
</dbReference>
<keyword evidence="7" id="KW-0479">Metal-binding</keyword>
<dbReference type="InterPro" id="IPR052171">
    <property type="entry name" value="NHEJ_LigD"/>
</dbReference>
<dbReference type="PROSITE" id="PS50160">
    <property type="entry name" value="DNA_LIGASE_A3"/>
    <property type="match status" value="1"/>
</dbReference>
<keyword evidence="6" id="KW-0540">Nuclease</keyword>
<dbReference type="GO" id="GO:0004527">
    <property type="term" value="F:exonuclease activity"/>
    <property type="evidence" value="ECO:0007669"/>
    <property type="project" value="UniProtKB-KW"/>
</dbReference>
<dbReference type="InterPro" id="IPR012309">
    <property type="entry name" value="DNA_ligase_ATP-dep_C"/>
</dbReference>
<evidence type="ECO:0000256" key="2">
    <source>
        <dbReference type="ARBA" id="ARBA00012727"/>
    </source>
</evidence>
<reference evidence="25 26" key="1">
    <citation type="submission" date="2018-05" db="EMBL/GenBank/DDBJ databases">
        <title>Genetic diversity of glacier-inhabiting Cryobacterium bacteria in China and description of Cryobacterium mengkeensis sp. nov. and Arthrobacter glacialis sp. nov.</title>
        <authorList>
            <person name="Liu Q."/>
            <person name="Xin Y.-H."/>
        </authorList>
    </citation>
    <scope>NUCLEOTIDE SEQUENCE [LARGE SCALE GENOMIC DNA]</scope>
    <source>
        <strain evidence="25 26">LI2</strain>
    </source>
</reference>
<comment type="caution">
    <text evidence="25">The sequence shown here is derived from an EMBL/GenBank/DDBJ whole genome shotgun (WGS) entry which is preliminary data.</text>
</comment>
<dbReference type="InterPro" id="IPR014145">
    <property type="entry name" value="LigD_pol_dom"/>
</dbReference>
<dbReference type="SUPFAM" id="SSF56091">
    <property type="entry name" value="DNA ligase/mRNA capping enzyme, catalytic domain"/>
    <property type="match status" value="1"/>
</dbReference>
<keyword evidence="18" id="KW-0511">Multifunctional enzyme</keyword>
<dbReference type="NCBIfam" id="TIGR02778">
    <property type="entry name" value="ligD_pol"/>
    <property type="match status" value="1"/>
</dbReference>
<dbReference type="InterPro" id="IPR016059">
    <property type="entry name" value="DNA_ligase_ATP-dep_CS"/>
</dbReference>
<keyword evidence="13" id="KW-0239">DNA-directed DNA polymerase</keyword>
<evidence type="ECO:0000256" key="9">
    <source>
        <dbReference type="ARBA" id="ARBA00022763"/>
    </source>
</evidence>
<keyword evidence="12" id="KW-0067">ATP-binding</keyword>
<dbReference type="CDD" id="cd04863">
    <property type="entry name" value="MtLigD_Pol_like"/>
    <property type="match status" value="1"/>
</dbReference>
<evidence type="ECO:0000256" key="3">
    <source>
        <dbReference type="ARBA" id="ARBA00022598"/>
    </source>
</evidence>
<keyword evidence="5" id="KW-0548">Nucleotidyltransferase</keyword>
<evidence type="ECO:0000256" key="11">
    <source>
        <dbReference type="ARBA" id="ARBA00022839"/>
    </source>
</evidence>
<keyword evidence="16" id="KW-0234">DNA repair</keyword>
<evidence type="ECO:0000256" key="10">
    <source>
        <dbReference type="ARBA" id="ARBA00022801"/>
    </source>
</evidence>
<sequence length="841" mass="91520">MTKGTRQEVTVGGHRLSLSNLDKVLYPETGTTKADVLAYYTEVAPYLIAAARDRPATRKRWVNGVGTPEKPGQMFFQKNLDDATPDWVPRATQVHKDHNNDYPLLNDLATLTWLAQIATLEIHVPQWRFDHKGHPQNPDRLVLDLDPGDGAGLHECVEVALLSRPLLTDMGLDAVPVTSGSKGLHLYAALDGTASSQEISDVAHELARALEADHPKLVVSTMAKALRPGKVLVDWSQNNANKTTVAPYSLRGRTQPWVAVPRTWRELATGKLTQLDYKNTLKRLKRRGDPFAAVNENAAGDGAPDSTDDAPGPAAQTELLASYRAKRDPGKTPEPMVQDSTESGAGNSFVIQEHHARALHWDFRLERDGVLVSWALPKGVPTNPGKNHLAVQTEDHPLDYGSFAGTIPRGQYGAGEVTIWDSGFYELEKWRDGKEIIATLTGRPDGGLGGPRRLALIHTKGDSGAKSQWLIHVMKEQSEEGHNGRSGARGPALEGPYSPMLAATGSVEQLKDPEQWALEMKWDGVRAIATVEGDTVKLTSRNGKDLTARFPELVQAIALSVPADSAILDGEIVALNPSGRPDFGLLQKRLKLLKPAEIIRAAEHMPTHYMAFDVLEIGGASAVDREFSQRRGLLEELLSGLPAAGKNAVGAKATRQLASSASVQLSPIMTGSLQHAMELSRKTGLEGVVAKRHDSAYRSGRRTENWVKFKHVRTQEVVVGGWRDGKGNRRGTIGSLLVGIPDGNGKLVYAGRVGSGFSDVELAELARSLQGLSRKTPPFADVPAADSHDAHWVTAKLVGEVSFAEWTGAGRLRQPVWRGWRLDKDPAEVRREDGPANKERP</sequence>
<name>A0A2V5L6W9_9MICC</name>
<comment type="similarity">
    <text evidence="22">In the N-terminal section; belongs to the LigD polymerase family.</text>
</comment>
<dbReference type="NCBIfam" id="NF007210">
    <property type="entry name" value="PRK09632.1"/>
    <property type="match status" value="1"/>
</dbReference>
<dbReference type="PANTHER" id="PTHR42705:SF2">
    <property type="entry name" value="BIFUNCTIONAL NON-HOMOLOGOUS END JOINING PROTEIN LIGD"/>
    <property type="match status" value="1"/>
</dbReference>
<evidence type="ECO:0000256" key="22">
    <source>
        <dbReference type="ARBA" id="ARBA00049990"/>
    </source>
</evidence>
<evidence type="ECO:0000313" key="26">
    <source>
        <dbReference type="Proteomes" id="UP000247832"/>
    </source>
</evidence>
<evidence type="ECO:0000256" key="8">
    <source>
        <dbReference type="ARBA" id="ARBA00022741"/>
    </source>
</evidence>
<proteinExistence type="inferred from homology"/>
<evidence type="ECO:0000256" key="17">
    <source>
        <dbReference type="ARBA" id="ARBA00023211"/>
    </source>
</evidence>
<evidence type="ECO:0000259" key="24">
    <source>
        <dbReference type="PROSITE" id="PS50160"/>
    </source>
</evidence>
<dbReference type="CDD" id="cd07906">
    <property type="entry name" value="Adenylation_DNA_ligase_LigD_LigC"/>
    <property type="match status" value="1"/>
</dbReference>
<keyword evidence="10" id="KW-0378">Hydrolase</keyword>
<dbReference type="GO" id="GO:0006281">
    <property type="term" value="P:DNA repair"/>
    <property type="evidence" value="ECO:0007669"/>
    <property type="project" value="UniProtKB-KW"/>
</dbReference>
<dbReference type="InterPro" id="IPR014144">
    <property type="entry name" value="LigD_PE_domain"/>
</dbReference>
<evidence type="ECO:0000313" key="25">
    <source>
        <dbReference type="EMBL" id="PYI66422.1"/>
    </source>
</evidence>
<evidence type="ECO:0000256" key="18">
    <source>
        <dbReference type="ARBA" id="ARBA00023268"/>
    </source>
</evidence>
<comment type="similarity">
    <text evidence="21">In the C-terminal section; belongs to the ATP-dependent DNA ligase family.</text>
</comment>
<evidence type="ECO:0000256" key="16">
    <source>
        <dbReference type="ARBA" id="ARBA00023204"/>
    </source>
</evidence>
<keyword evidence="9" id="KW-0227">DNA damage</keyword>
<feature type="region of interest" description="Disordered" evidence="23">
    <location>
        <begin position="292"/>
        <end position="344"/>
    </location>
</feature>
<dbReference type="AlphaFoldDB" id="A0A2V5L6W9"/>
<dbReference type="InterPro" id="IPR033649">
    <property type="entry name" value="MtLigD_Pol-like"/>
</dbReference>
<dbReference type="Gene3D" id="3.30.1490.70">
    <property type="match status" value="1"/>
</dbReference>
<dbReference type="GO" id="GO:0003887">
    <property type="term" value="F:DNA-directed DNA polymerase activity"/>
    <property type="evidence" value="ECO:0007669"/>
    <property type="project" value="UniProtKB-KW"/>
</dbReference>
<accession>A0A2V5L6W9</accession>
<organism evidence="25 26">
    <name type="scientific">Arthrobacter livingstonensis</name>
    <dbReference type="NCBI Taxonomy" id="670078"/>
    <lineage>
        <taxon>Bacteria</taxon>
        <taxon>Bacillati</taxon>
        <taxon>Actinomycetota</taxon>
        <taxon>Actinomycetes</taxon>
        <taxon>Micrococcales</taxon>
        <taxon>Micrococcaceae</taxon>
        <taxon>Arthrobacter</taxon>
    </lineage>
</organism>
<dbReference type="Gene3D" id="3.90.920.10">
    <property type="entry name" value="DNA primase, PRIM domain"/>
    <property type="match status" value="1"/>
</dbReference>
<evidence type="ECO:0000256" key="6">
    <source>
        <dbReference type="ARBA" id="ARBA00022722"/>
    </source>
</evidence>
<feature type="domain" description="ATP-dependent DNA ligase family profile" evidence="24">
    <location>
        <begin position="600"/>
        <end position="742"/>
    </location>
</feature>
<dbReference type="Pfam" id="PF04679">
    <property type="entry name" value="DNA_ligase_A_C"/>
    <property type="match status" value="1"/>
</dbReference>
<dbReference type="Pfam" id="PF01068">
    <property type="entry name" value="DNA_ligase_A_M"/>
    <property type="match status" value="1"/>
</dbReference>
<evidence type="ECO:0000256" key="23">
    <source>
        <dbReference type="SAM" id="MobiDB-lite"/>
    </source>
</evidence>
<dbReference type="EMBL" id="QJVD01000015">
    <property type="protein sequence ID" value="PYI66422.1"/>
    <property type="molecule type" value="Genomic_DNA"/>
</dbReference>
<dbReference type="CDD" id="cd07971">
    <property type="entry name" value="OBF_DNA_ligase_LigD"/>
    <property type="match status" value="1"/>
</dbReference>
<evidence type="ECO:0000256" key="19">
    <source>
        <dbReference type="ARBA" id="ARBA00029943"/>
    </source>
</evidence>
<dbReference type="EC" id="6.5.1.1" evidence="2"/>
<keyword evidence="15" id="KW-0233">DNA recombination</keyword>
<dbReference type="GO" id="GO:0006310">
    <property type="term" value="P:DNA recombination"/>
    <property type="evidence" value="ECO:0007669"/>
    <property type="project" value="UniProtKB-KW"/>
</dbReference>
<keyword evidence="4" id="KW-0808">Transferase</keyword>
<evidence type="ECO:0000256" key="7">
    <source>
        <dbReference type="ARBA" id="ARBA00022723"/>
    </source>
</evidence>
<dbReference type="GO" id="GO:0003910">
    <property type="term" value="F:DNA ligase (ATP) activity"/>
    <property type="evidence" value="ECO:0007669"/>
    <property type="project" value="UniProtKB-EC"/>
</dbReference>
<dbReference type="Gene3D" id="3.30.470.30">
    <property type="entry name" value="DNA ligase/mRNA capping enzyme"/>
    <property type="match status" value="1"/>
</dbReference>
<dbReference type="InterPro" id="IPR014146">
    <property type="entry name" value="LigD_ligase_dom"/>
</dbReference>
<dbReference type="Gene3D" id="2.40.50.140">
    <property type="entry name" value="Nucleic acid-binding proteins"/>
    <property type="match status" value="1"/>
</dbReference>
<comment type="cofactor">
    <cofactor evidence="1">
        <name>Mn(2+)</name>
        <dbReference type="ChEBI" id="CHEBI:29035"/>
    </cofactor>
</comment>
<evidence type="ECO:0000256" key="1">
    <source>
        <dbReference type="ARBA" id="ARBA00001936"/>
    </source>
</evidence>
<evidence type="ECO:0000256" key="21">
    <source>
        <dbReference type="ARBA" id="ARBA00049981"/>
    </source>
</evidence>
<dbReference type="RefSeq" id="WP_110501640.1">
    <property type="nucleotide sequence ID" value="NZ_QJVD01000015.1"/>
</dbReference>
<keyword evidence="11" id="KW-0269">Exonuclease</keyword>
<dbReference type="Proteomes" id="UP000247832">
    <property type="component" value="Unassembled WGS sequence"/>
</dbReference>
<evidence type="ECO:0000256" key="14">
    <source>
        <dbReference type="ARBA" id="ARBA00023125"/>
    </source>
</evidence>
<dbReference type="PANTHER" id="PTHR42705">
    <property type="entry name" value="BIFUNCTIONAL NON-HOMOLOGOUS END JOINING PROTEIN LIGD"/>
    <property type="match status" value="1"/>
</dbReference>
<dbReference type="NCBIfam" id="TIGR02779">
    <property type="entry name" value="NHEJ_ligase_lig"/>
    <property type="match status" value="1"/>
</dbReference>
<gene>
    <name evidence="25" type="ORF">CVV68_14095</name>
</gene>
<evidence type="ECO:0000256" key="20">
    <source>
        <dbReference type="ARBA" id="ARBA00034003"/>
    </source>
</evidence>
<dbReference type="PROSITE" id="PS00697">
    <property type="entry name" value="DNA_LIGASE_A1"/>
    <property type="match status" value="1"/>
</dbReference>
<dbReference type="GO" id="GO:0005524">
    <property type="term" value="F:ATP binding"/>
    <property type="evidence" value="ECO:0007669"/>
    <property type="project" value="UniProtKB-KW"/>
</dbReference>
<dbReference type="OrthoDB" id="9802472at2"/>